<comment type="caution">
    <text evidence="2">The sequence shown here is derived from an EMBL/GenBank/DDBJ whole genome shotgun (WGS) entry which is preliminary data.</text>
</comment>
<dbReference type="EMBL" id="BART01028164">
    <property type="protein sequence ID" value="GAH01852.1"/>
    <property type="molecule type" value="Genomic_DNA"/>
</dbReference>
<dbReference type="AlphaFoldDB" id="X1C3E2"/>
<organism evidence="2">
    <name type="scientific">marine sediment metagenome</name>
    <dbReference type="NCBI Taxonomy" id="412755"/>
    <lineage>
        <taxon>unclassified sequences</taxon>
        <taxon>metagenomes</taxon>
        <taxon>ecological metagenomes</taxon>
    </lineage>
</organism>
<evidence type="ECO:0000256" key="1">
    <source>
        <dbReference type="SAM" id="MobiDB-lite"/>
    </source>
</evidence>
<name>X1C3E2_9ZZZZ</name>
<protein>
    <submittedName>
        <fullName evidence="2">Uncharacterized protein</fullName>
    </submittedName>
</protein>
<accession>X1C3E2</accession>
<proteinExistence type="predicted"/>
<feature type="region of interest" description="Disordered" evidence="1">
    <location>
        <begin position="130"/>
        <end position="160"/>
    </location>
</feature>
<feature type="compositionally biased region" description="Low complexity" evidence="1">
    <location>
        <begin position="146"/>
        <end position="159"/>
    </location>
</feature>
<feature type="non-terminal residue" evidence="2">
    <location>
        <position position="1"/>
    </location>
</feature>
<sequence>LSAMISGPGEDLMPAMLKSFGDQWAETISEHSGGLFAELGSMGKNLAIKSGLLSAFLKANPAKTPGNAVKLFKKMGYHGVINEMAEERLGEVLRAATGVTEEYNLPTSEQLAVELVSFSVPGVVQAVSSHITSDKEDDTKIPPPGAAAIPEEGAAPSSPKIDQIRAKFESGDHTAGDLEAIKEIWSDDAELSSSIDELLKSKAEPVEPTGAVYEAQKKRQTELSKEFAKYDKEIADAEQDKADDARFKEIRLSHEQKQKLIEDDLKRDCGRKQ</sequence>
<evidence type="ECO:0000313" key="2">
    <source>
        <dbReference type="EMBL" id="GAH01852.1"/>
    </source>
</evidence>
<reference evidence="2" key="1">
    <citation type="journal article" date="2014" name="Front. Microbiol.">
        <title>High frequency of phylogenetically diverse reductive dehalogenase-homologous genes in deep subseafloor sedimentary metagenomes.</title>
        <authorList>
            <person name="Kawai M."/>
            <person name="Futagami T."/>
            <person name="Toyoda A."/>
            <person name="Takaki Y."/>
            <person name="Nishi S."/>
            <person name="Hori S."/>
            <person name="Arai W."/>
            <person name="Tsubouchi T."/>
            <person name="Morono Y."/>
            <person name="Uchiyama I."/>
            <person name="Ito T."/>
            <person name="Fujiyama A."/>
            <person name="Inagaki F."/>
            <person name="Takami H."/>
        </authorList>
    </citation>
    <scope>NUCLEOTIDE SEQUENCE</scope>
    <source>
        <strain evidence="2">Expedition CK06-06</strain>
    </source>
</reference>
<gene>
    <name evidence="2" type="ORF">S01H4_49730</name>
</gene>
<feature type="non-terminal residue" evidence="2">
    <location>
        <position position="273"/>
    </location>
</feature>